<evidence type="ECO:0000313" key="2">
    <source>
        <dbReference type="Proteomes" id="UP000034181"/>
    </source>
</evidence>
<sequence>WWSGLTITDAKKGTEMNKSKLKHETIDGKEYWFSTNSPVSETRQILLTSYIQHPTSFLLSVYDEYFIGYKDRSEILEEKYSKNMASVGNALLTSLIITNGKVEGTWKRILKKDHVEIKLNLFTKPTTYEKSTIKEASRNYGNFLGLNVKTQFTTS</sequence>
<comment type="caution">
    <text evidence="1">The sequence shown here is derived from an EMBL/GenBank/DDBJ whole genome shotgun (WGS) entry which is preliminary data.</text>
</comment>
<feature type="non-terminal residue" evidence="1">
    <location>
        <position position="1"/>
    </location>
</feature>
<reference evidence="1 2" key="1">
    <citation type="journal article" date="2015" name="Nature">
        <title>rRNA introns, odd ribosomes, and small enigmatic genomes across a large radiation of phyla.</title>
        <authorList>
            <person name="Brown C.T."/>
            <person name="Hug L.A."/>
            <person name="Thomas B.C."/>
            <person name="Sharon I."/>
            <person name="Castelle C.J."/>
            <person name="Singh A."/>
            <person name="Wilkins M.J."/>
            <person name="Williams K.H."/>
            <person name="Banfield J.F."/>
        </authorList>
    </citation>
    <scope>NUCLEOTIDE SEQUENCE [LARGE SCALE GENOMIC DNA]</scope>
</reference>
<proteinExistence type="predicted"/>
<dbReference type="EMBL" id="LBUZ01000022">
    <property type="protein sequence ID" value="KKQ74895.1"/>
    <property type="molecule type" value="Genomic_DNA"/>
</dbReference>
<name>A0A0G0KH82_9BACT</name>
<accession>A0A0G0KH82</accession>
<organism evidence="1 2">
    <name type="scientific">Candidatus Woesebacteria bacterium GW2011_GWB1_38_5b</name>
    <dbReference type="NCBI Taxonomy" id="1618569"/>
    <lineage>
        <taxon>Bacteria</taxon>
        <taxon>Candidatus Woeseibacteriota</taxon>
    </lineage>
</organism>
<evidence type="ECO:0000313" key="1">
    <source>
        <dbReference type="EMBL" id="KKQ74895.1"/>
    </source>
</evidence>
<dbReference type="AlphaFoldDB" id="A0A0G0KH82"/>
<protein>
    <submittedName>
        <fullName evidence="1">Prevent-host-death family protein</fullName>
    </submittedName>
</protein>
<dbReference type="PANTHER" id="PTHR38479">
    <property type="entry name" value="LMO0824 PROTEIN"/>
    <property type="match status" value="1"/>
</dbReference>
<dbReference type="Proteomes" id="UP000034181">
    <property type="component" value="Unassembled WGS sequence"/>
</dbReference>
<dbReference type="InterPro" id="IPR009351">
    <property type="entry name" value="AlkZ-like"/>
</dbReference>
<dbReference type="Pfam" id="PF06224">
    <property type="entry name" value="AlkZ-like"/>
    <property type="match status" value="1"/>
</dbReference>
<gene>
    <name evidence="1" type="ORF">US96_C0022G0001</name>
</gene>
<dbReference type="PANTHER" id="PTHR38479:SF2">
    <property type="entry name" value="WINGED HELIX DNA-BINDING DOMAIN-CONTAINING PROTEIN"/>
    <property type="match status" value="1"/>
</dbReference>